<evidence type="ECO:0000256" key="2">
    <source>
        <dbReference type="ARBA" id="ARBA00007049"/>
    </source>
</evidence>
<comment type="function">
    <text evidence="9">Vacuolar Fe(2+) uptake transporter.</text>
</comment>
<evidence type="ECO:0000313" key="11">
    <source>
        <dbReference type="Proteomes" id="UP001289374"/>
    </source>
</evidence>
<keyword evidence="5 9" id="KW-0812">Transmembrane</keyword>
<evidence type="ECO:0000256" key="3">
    <source>
        <dbReference type="ARBA" id="ARBA00022496"/>
    </source>
</evidence>
<reference evidence="10" key="1">
    <citation type="submission" date="2020-06" db="EMBL/GenBank/DDBJ databases">
        <authorList>
            <person name="Li T."/>
            <person name="Hu X."/>
            <person name="Zhang T."/>
            <person name="Song X."/>
            <person name="Zhang H."/>
            <person name="Dai N."/>
            <person name="Sheng W."/>
            <person name="Hou X."/>
            <person name="Wei L."/>
        </authorList>
    </citation>
    <scope>NUCLEOTIDE SEQUENCE</scope>
    <source>
        <strain evidence="10">K16</strain>
        <tissue evidence="10">Leaf</tissue>
    </source>
</reference>
<name>A0AAE1T8L7_9LAMI</name>
<dbReference type="Pfam" id="PF01988">
    <property type="entry name" value="VIT1"/>
    <property type="match status" value="1"/>
</dbReference>
<dbReference type="InterPro" id="IPR008217">
    <property type="entry name" value="Ccc1_fam"/>
</dbReference>
<protein>
    <recommendedName>
        <fullName evidence="9">Vacuolar iron transporter</fullName>
    </recommendedName>
</protein>
<dbReference type="AlphaFoldDB" id="A0AAE1T8L7"/>
<evidence type="ECO:0000256" key="1">
    <source>
        <dbReference type="ARBA" id="ARBA00004128"/>
    </source>
</evidence>
<keyword evidence="6 9" id="KW-1133">Transmembrane helix</keyword>
<evidence type="ECO:0000256" key="7">
    <source>
        <dbReference type="ARBA" id="ARBA00023136"/>
    </source>
</evidence>
<sequence>MATSTESCDEIELSVAGCEDERVKLIQRAQWLRAAILGANDGLVSTTSLMLGVGAAKEDQWLMIVSGLAGALAGACSMAVGEFVSVSAQRDIEQTTIDKCNPKSQISNDKPQGATLADGESAINGYVESSQPKFEQIFSPHQSPFMKVIAQDRRDPRQDNNMNATLPNPYKAAGASGLSFLCGSLIPLLSAIAFSVKKLRVVGIVVVTSIALAVFGGVGARFGGSPVRVSVFRVLVGGWIAMAVTYGLLKPLDRDHKGLKLIRLCKLAVFMKA</sequence>
<proteinExistence type="inferred from homology"/>
<evidence type="ECO:0000256" key="4">
    <source>
        <dbReference type="ARBA" id="ARBA00022554"/>
    </source>
</evidence>
<keyword evidence="11" id="KW-1185">Reference proteome</keyword>
<evidence type="ECO:0000256" key="6">
    <source>
        <dbReference type="ARBA" id="ARBA00022989"/>
    </source>
</evidence>
<dbReference type="Proteomes" id="UP001289374">
    <property type="component" value="Unassembled WGS sequence"/>
</dbReference>
<feature type="transmembrane region" description="Helical" evidence="9">
    <location>
        <begin position="172"/>
        <end position="194"/>
    </location>
</feature>
<accession>A0AAE1T8L7</accession>
<dbReference type="GO" id="GO:0005381">
    <property type="term" value="F:iron ion transmembrane transporter activity"/>
    <property type="evidence" value="ECO:0007669"/>
    <property type="project" value="UniProtKB-UniRule"/>
</dbReference>
<comment type="similarity">
    <text evidence="2 9">Belongs to the CCC1 family.</text>
</comment>
<dbReference type="EMBL" id="JACGWL010000392">
    <property type="protein sequence ID" value="KAK4383999.1"/>
    <property type="molecule type" value="Genomic_DNA"/>
</dbReference>
<gene>
    <name evidence="10" type="ORF">Sango_2738200</name>
</gene>
<keyword evidence="4 9" id="KW-0926">Vacuole</keyword>
<dbReference type="PANTHER" id="PTHR31851">
    <property type="entry name" value="FE(2+)/MN(2+) TRANSPORTER PCL1"/>
    <property type="match status" value="1"/>
</dbReference>
<comment type="caution">
    <text evidence="10">The sequence shown here is derived from an EMBL/GenBank/DDBJ whole genome shotgun (WGS) entry which is preliminary data.</text>
</comment>
<comment type="caution">
    <text evidence="9">Lacks conserved residue(s) required for the propagation of feature annotation.</text>
</comment>
<keyword evidence="7 9" id="KW-0472">Membrane</keyword>
<feature type="transmembrane region" description="Helical" evidence="9">
    <location>
        <begin position="230"/>
        <end position="249"/>
    </location>
</feature>
<feature type="transmembrane region" description="Helical" evidence="9">
    <location>
        <begin position="201"/>
        <end position="224"/>
    </location>
</feature>
<keyword evidence="9" id="KW-0406">Ion transport</keyword>
<organism evidence="10 11">
    <name type="scientific">Sesamum angolense</name>
    <dbReference type="NCBI Taxonomy" id="2727404"/>
    <lineage>
        <taxon>Eukaryota</taxon>
        <taxon>Viridiplantae</taxon>
        <taxon>Streptophyta</taxon>
        <taxon>Embryophyta</taxon>
        <taxon>Tracheophyta</taxon>
        <taxon>Spermatophyta</taxon>
        <taxon>Magnoliopsida</taxon>
        <taxon>eudicotyledons</taxon>
        <taxon>Gunneridae</taxon>
        <taxon>Pentapetalae</taxon>
        <taxon>asterids</taxon>
        <taxon>lamiids</taxon>
        <taxon>Lamiales</taxon>
        <taxon>Pedaliaceae</taxon>
        <taxon>Sesamum</taxon>
    </lineage>
</organism>
<reference evidence="10" key="2">
    <citation type="journal article" date="2024" name="Plant">
        <title>Genomic evolution and insights into agronomic trait innovations of Sesamum species.</title>
        <authorList>
            <person name="Miao H."/>
            <person name="Wang L."/>
            <person name="Qu L."/>
            <person name="Liu H."/>
            <person name="Sun Y."/>
            <person name="Le M."/>
            <person name="Wang Q."/>
            <person name="Wei S."/>
            <person name="Zheng Y."/>
            <person name="Lin W."/>
            <person name="Duan Y."/>
            <person name="Cao H."/>
            <person name="Xiong S."/>
            <person name="Wang X."/>
            <person name="Wei L."/>
            <person name="Li C."/>
            <person name="Ma Q."/>
            <person name="Ju M."/>
            <person name="Zhao R."/>
            <person name="Li G."/>
            <person name="Mu C."/>
            <person name="Tian Q."/>
            <person name="Mei H."/>
            <person name="Zhang T."/>
            <person name="Gao T."/>
            <person name="Zhang H."/>
        </authorList>
    </citation>
    <scope>NUCLEOTIDE SEQUENCE</scope>
    <source>
        <strain evidence="10">K16</strain>
    </source>
</reference>
<evidence type="ECO:0000256" key="5">
    <source>
        <dbReference type="ARBA" id="ARBA00022692"/>
    </source>
</evidence>
<evidence type="ECO:0000256" key="9">
    <source>
        <dbReference type="RuleBase" id="RU369115"/>
    </source>
</evidence>
<comment type="catalytic activity">
    <reaction evidence="8">
        <text>Fe(2+)(in) = Fe(2+)(out)</text>
        <dbReference type="Rhea" id="RHEA:28486"/>
        <dbReference type="ChEBI" id="CHEBI:29033"/>
    </reaction>
    <physiologicalReaction direction="left-to-right" evidence="8">
        <dbReference type="Rhea" id="RHEA:28487"/>
    </physiologicalReaction>
</comment>
<dbReference type="GO" id="GO:0005774">
    <property type="term" value="C:vacuolar membrane"/>
    <property type="evidence" value="ECO:0007669"/>
    <property type="project" value="UniProtKB-SubCell"/>
</dbReference>
<evidence type="ECO:0000256" key="8">
    <source>
        <dbReference type="ARBA" id="ARBA00044464"/>
    </source>
</evidence>
<dbReference type="GO" id="GO:0005384">
    <property type="term" value="F:manganese ion transmembrane transporter activity"/>
    <property type="evidence" value="ECO:0007669"/>
    <property type="project" value="InterPro"/>
</dbReference>
<evidence type="ECO:0000313" key="10">
    <source>
        <dbReference type="EMBL" id="KAK4383999.1"/>
    </source>
</evidence>
<keyword evidence="9" id="KW-0813">Transport</keyword>
<dbReference type="GO" id="GO:0140315">
    <property type="term" value="F:iron ion sequestering activity"/>
    <property type="evidence" value="ECO:0007669"/>
    <property type="project" value="UniProtKB-UniRule"/>
</dbReference>
<comment type="subcellular location">
    <subcellularLocation>
        <location evidence="1 9">Vacuole membrane</location>
        <topology evidence="1 9">Multi-pass membrane protein</topology>
    </subcellularLocation>
</comment>
<keyword evidence="3" id="KW-0408">Iron</keyword>
<dbReference type="GO" id="GO:0030026">
    <property type="term" value="P:intracellular manganese ion homeostasis"/>
    <property type="evidence" value="ECO:0007669"/>
    <property type="project" value="InterPro"/>
</dbReference>
<keyword evidence="3" id="KW-0410">Iron transport</keyword>
<feature type="transmembrane region" description="Helical" evidence="9">
    <location>
        <begin position="61"/>
        <end position="80"/>
    </location>
</feature>